<evidence type="ECO:0000256" key="1">
    <source>
        <dbReference type="SAM" id="Phobius"/>
    </source>
</evidence>
<dbReference type="InterPro" id="IPR050879">
    <property type="entry name" value="Acyltransferase_3"/>
</dbReference>
<organism evidence="3 4">
    <name type="scientific">Methylobacterium thuringiense</name>
    <dbReference type="NCBI Taxonomy" id="1003091"/>
    <lineage>
        <taxon>Bacteria</taxon>
        <taxon>Pseudomonadati</taxon>
        <taxon>Pseudomonadota</taxon>
        <taxon>Alphaproteobacteria</taxon>
        <taxon>Hyphomicrobiales</taxon>
        <taxon>Methylobacteriaceae</taxon>
        <taxon>Methylobacterium</taxon>
    </lineage>
</organism>
<feature type="domain" description="Acyltransferase 3" evidence="2">
    <location>
        <begin position="29"/>
        <end position="370"/>
    </location>
</feature>
<dbReference type="PANTHER" id="PTHR23028">
    <property type="entry name" value="ACETYLTRANSFERASE"/>
    <property type="match status" value="1"/>
</dbReference>
<dbReference type="EMBL" id="BPRA01000010">
    <property type="protein sequence ID" value="GJE55925.1"/>
    <property type="molecule type" value="Genomic_DNA"/>
</dbReference>
<gene>
    <name evidence="3" type="ORF">EKPJFOCH_2422</name>
</gene>
<feature type="transmembrane region" description="Helical" evidence="1">
    <location>
        <begin position="60"/>
        <end position="82"/>
    </location>
</feature>
<sequence length="417" mass="45623">MDHALPLGCSRRSPQAPVRAADVRAEPLHALTALRFVAAAYVLLFHFDAFYFHDYRKIDAILMGYSGVTFFFLLSGFVLAHSYAQVDLGDRRVLSRFWRARIARIVPVYLVSLAISLPFLLSWAAKSAEPLRELLLSGIVLAPLGLHAWVPGAACSLNCPTWSISTELFFYVLFPLLLPVVLRRPLAATLATLALWCGTAAAAMAVWLAYGEGGSLIDPAGTGPVLAAQFVKFFPLLRLPEFIAGLLLYVLWQRVTIPIFWLVAAMAVAMALLSLLLPLLPEPIAHNGLTVLFWAPLVLLGAAIRRGPLVSRPFVVLGRISFEVYLLHTPVYAAINGLDRVILGGAGAADWPWLTATTATLATLALSAVVHLYYSDPLRRAILKGRVAPSAPPARTRDDRPSLYDMIRFGTVRNRLP</sequence>
<reference evidence="3" key="1">
    <citation type="journal article" date="2021" name="Front. Microbiol.">
        <title>Comprehensive Comparative Genomics and Phenotyping of Methylobacterium Species.</title>
        <authorList>
            <person name="Alessa O."/>
            <person name="Ogura Y."/>
            <person name="Fujitani Y."/>
            <person name="Takami H."/>
            <person name="Hayashi T."/>
            <person name="Sahin N."/>
            <person name="Tani A."/>
        </authorList>
    </citation>
    <scope>NUCLEOTIDE SEQUENCE</scope>
    <source>
        <strain evidence="3">DSM 23674</strain>
    </source>
</reference>
<feature type="transmembrane region" description="Helical" evidence="1">
    <location>
        <begin position="162"/>
        <end position="182"/>
    </location>
</feature>
<dbReference type="PANTHER" id="PTHR23028:SF53">
    <property type="entry name" value="ACYL_TRANSF_3 DOMAIN-CONTAINING PROTEIN"/>
    <property type="match status" value="1"/>
</dbReference>
<proteinExistence type="predicted"/>
<dbReference type="Proteomes" id="UP001055101">
    <property type="component" value="Unassembled WGS sequence"/>
</dbReference>
<evidence type="ECO:0000313" key="3">
    <source>
        <dbReference type="EMBL" id="GJE55925.1"/>
    </source>
</evidence>
<dbReference type="RefSeq" id="WP_147818432.1">
    <property type="nucleotide sequence ID" value="NZ_BPRA01000010.1"/>
</dbReference>
<protein>
    <recommendedName>
        <fullName evidence="2">Acyltransferase 3 domain-containing protein</fullName>
    </recommendedName>
</protein>
<evidence type="ECO:0000313" key="4">
    <source>
        <dbReference type="Proteomes" id="UP001055101"/>
    </source>
</evidence>
<accession>A0ABQ4TQM3</accession>
<dbReference type="InterPro" id="IPR002656">
    <property type="entry name" value="Acyl_transf_3_dom"/>
</dbReference>
<keyword evidence="1" id="KW-1133">Transmembrane helix</keyword>
<feature type="transmembrane region" description="Helical" evidence="1">
    <location>
        <begin position="102"/>
        <end position="121"/>
    </location>
</feature>
<feature type="transmembrane region" description="Helical" evidence="1">
    <location>
        <begin position="189"/>
        <end position="210"/>
    </location>
</feature>
<reference evidence="3" key="2">
    <citation type="submission" date="2021-08" db="EMBL/GenBank/DDBJ databases">
        <authorList>
            <person name="Tani A."/>
            <person name="Ola A."/>
            <person name="Ogura Y."/>
            <person name="Katsura K."/>
            <person name="Hayashi T."/>
        </authorList>
    </citation>
    <scope>NUCLEOTIDE SEQUENCE</scope>
    <source>
        <strain evidence="3">DSM 23674</strain>
    </source>
</reference>
<feature type="transmembrane region" description="Helical" evidence="1">
    <location>
        <begin position="230"/>
        <end position="252"/>
    </location>
</feature>
<feature type="transmembrane region" description="Helical" evidence="1">
    <location>
        <begin position="284"/>
        <end position="304"/>
    </location>
</feature>
<feature type="transmembrane region" description="Helical" evidence="1">
    <location>
        <begin position="133"/>
        <end position="150"/>
    </location>
</feature>
<keyword evidence="4" id="KW-1185">Reference proteome</keyword>
<feature type="transmembrane region" description="Helical" evidence="1">
    <location>
        <begin position="33"/>
        <end position="53"/>
    </location>
</feature>
<name>A0ABQ4TQM3_9HYPH</name>
<feature type="transmembrane region" description="Helical" evidence="1">
    <location>
        <begin position="259"/>
        <end position="278"/>
    </location>
</feature>
<feature type="transmembrane region" description="Helical" evidence="1">
    <location>
        <begin position="353"/>
        <end position="374"/>
    </location>
</feature>
<evidence type="ECO:0000259" key="2">
    <source>
        <dbReference type="Pfam" id="PF01757"/>
    </source>
</evidence>
<keyword evidence="1" id="KW-0472">Membrane</keyword>
<feature type="transmembrane region" description="Helical" evidence="1">
    <location>
        <begin position="316"/>
        <end position="333"/>
    </location>
</feature>
<keyword evidence="1" id="KW-0812">Transmembrane</keyword>
<dbReference type="Pfam" id="PF01757">
    <property type="entry name" value="Acyl_transf_3"/>
    <property type="match status" value="1"/>
</dbReference>
<comment type="caution">
    <text evidence="3">The sequence shown here is derived from an EMBL/GenBank/DDBJ whole genome shotgun (WGS) entry which is preliminary data.</text>
</comment>